<comment type="caution">
    <text evidence="1">The sequence shown here is derived from an EMBL/GenBank/DDBJ whole genome shotgun (WGS) entry which is preliminary data.</text>
</comment>
<sequence>MIDYNEAVNDELNQYLLAQKRTSLKFLYSSCVETTTCGMLRRLCLHCSADKHIYLLHHAAMSSYPPKNG</sequence>
<name>A0AAV5QPS4_9ASCO</name>
<dbReference type="Proteomes" id="UP001360560">
    <property type="component" value="Unassembled WGS sequence"/>
</dbReference>
<protein>
    <submittedName>
        <fullName evidence="1">Uncharacterized protein</fullName>
    </submittedName>
</protein>
<gene>
    <name evidence="1" type="ORF">DASC09_036300</name>
</gene>
<dbReference type="GeneID" id="90074280"/>
<dbReference type="EMBL" id="BTFZ01000011">
    <property type="protein sequence ID" value="GMM36305.1"/>
    <property type="molecule type" value="Genomic_DNA"/>
</dbReference>
<reference evidence="1 2" key="1">
    <citation type="journal article" date="2023" name="Elife">
        <title>Identification of key yeast species and microbe-microbe interactions impacting larval growth of Drosophila in the wild.</title>
        <authorList>
            <person name="Mure A."/>
            <person name="Sugiura Y."/>
            <person name="Maeda R."/>
            <person name="Honda K."/>
            <person name="Sakurai N."/>
            <person name="Takahashi Y."/>
            <person name="Watada M."/>
            <person name="Katoh T."/>
            <person name="Gotoh A."/>
            <person name="Gotoh Y."/>
            <person name="Taniguchi I."/>
            <person name="Nakamura K."/>
            <person name="Hayashi T."/>
            <person name="Katayama T."/>
            <person name="Uemura T."/>
            <person name="Hattori Y."/>
        </authorList>
    </citation>
    <scope>NUCLEOTIDE SEQUENCE [LARGE SCALE GENOMIC DNA]</scope>
    <source>
        <strain evidence="1 2">SC-9</strain>
    </source>
</reference>
<dbReference type="RefSeq" id="XP_064853301.1">
    <property type="nucleotide sequence ID" value="XM_064997229.1"/>
</dbReference>
<keyword evidence="2" id="KW-1185">Reference proteome</keyword>
<organism evidence="1 2">
    <name type="scientific">Saccharomycopsis crataegensis</name>
    <dbReference type="NCBI Taxonomy" id="43959"/>
    <lineage>
        <taxon>Eukaryota</taxon>
        <taxon>Fungi</taxon>
        <taxon>Dikarya</taxon>
        <taxon>Ascomycota</taxon>
        <taxon>Saccharomycotina</taxon>
        <taxon>Saccharomycetes</taxon>
        <taxon>Saccharomycopsidaceae</taxon>
        <taxon>Saccharomycopsis</taxon>
    </lineage>
</organism>
<proteinExistence type="predicted"/>
<evidence type="ECO:0000313" key="1">
    <source>
        <dbReference type="EMBL" id="GMM36305.1"/>
    </source>
</evidence>
<accession>A0AAV5QPS4</accession>
<evidence type="ECO:0000313" key="2">
    <source>
        <dbReference type="Proteomes" id="UP001360560"/>
    </source>
</evidence>
<dbReference type="AlphaFoldDB" id="A0AAV5QPS4"/>